<dbReference type="EMBL" id="MT143128">
    <property type="protein sequence ID" value="QJA93178.1"/>
    <property type="molecule type" value="Genomic_DNA"/>
</dbReference>
<organism evidence="1">
    <name type="scientific">viral metagenome</name>
    <dbReference type="NCBI Taxonomy" id="1070528"/>
    <lineage>
        <taxon>unclassified sequences</taxon>
        <taxon>metagenomes</taxon>
        <taxon>organismal metagenomes</taxon>
    </lineage>
</organism>
<reference evidence="1" key="1">
    <citation type="submission" date="2020-03" db="EMBL/GenBank/DDBJ databases">
        <title>The deep terrestrial virosphere.</title>
        <authorList>
            <person name="Holmfeldt K."/>
            <person name="Nilsson E."/>
            <person name="Simone D."/>
            <person name="Lopez-Fernandez M."/>
            <person name="Wu X."/>
            <person name="de Brujin I."/>
            <person name="Lundin D."/>
            <person name="Andersson A."/>
            <person name="Bertilsson S."/>
            <person name="Dopson M."/>
        </authorList>
    </citation>
    <scope>NUCLEOTIDE SEQUENCE</scope>
    <source>
        <strain evidence="2">MM415A03080</strain>
        <strain evidence="3">MM415B04326</strain>
        <strain evidence="1">TM448A02192</strain>
        <strain evidence="4">TM448B03517</strain>
    </source>
</reference>
<dbReference type="EMBL" id="MT144270">
    <property type="protein sequence ID" value="QJA51529.1"/>
    <property type="molecule type" value="Genomic_DNA"/>
</dbReference>
<dbReference type="AlphaFoldDB" id="A0A6H1ZVM5"/>
<dbReference type="EMBL" id="MT141894">
    <property type="protein sequence ID" value="QJA71719.1"/>
    <property type="molecule type" value="Genomic_DNA"/>
</dbReference>
<accession>A0A6H1ZVM5</accession>
<evidence type="ECO:0000313" key="4">
    <source>
        <dbReference type="EMBL" id="QJI02661.1"/>
    </source>
</evidence>
<gene>
    <name evidence="2" type="ORF">MM415A03080_0007</name>
    <name evidence="3" type="ORF">MM415B04326_0004</name>
    <name evidence="1" type="ORF">TM448A02192_0008</name>
    <name evidence="4" type="ORF">TM448B03517_0004</name>
</gene>
<proteinExistence type="predicted"/>
<dbReference type="EMBL" id="MT145020">
    <property type="protein sequence ID" value="QJI02661.1"/>
    <property type="molecule type" value="Genomic_DNA"/>
</dbReference>
<name>A0A6H1ZVM5_9ZZZZ</name>
<evidence type="ECO:0000313" key="2">
    <source>
        <dbReference type="EMBL" id="QJA71719.1"/>
    </source>
</evidence>
<evidence type="ECO:0000313" key="3">
    <source>
        <dbReference type="EMBL" id="QJA93178.1"/>
    </source>
</evidence>
<evidence type="ECO:0000313" key="1">
    <source>
        <dbReference type="EMBL" id="QJA51529.1"/>
    </source>
</evidence>
<protein>
    <submittedName>
        <fullName evidence="1">Uncharacterized protein</fullName>
    </submittedName>
</protein>
<sequence length="320" mass="34974">MKFIRSVLSQNETPATDGVYSWSLPINPLSHIVLTFKALNNGANTKATLTQLLSAVEKIEVLRSGSAVTALSGADLFALNSILLANLPVMGNVINTDNAVRYISLILPFGRSTYNPLECYPNTKKGDLTLQLTVDIADTGYDGLITQIETVELPDAIPTRHLKYTTINKTPTAVAEEEIDLPLGNTYAGIMLYSPTVPNGTSWTTTLSKLKLLLNSTEYGYARTNWESLHGDLGNRIREISAWSEKIHMENAAGTYAQNADTAAEETPATDLENYAYMDFSPNWEDEYLINTADASAMKLVVEFGNTGTSRILPIQLVSV</sequence>